<evidence type="ECO:0000313" key="1">
    <source>
        <dbReference type="EMBL" id="KKL10467.1"/>
    </source>
</evidence>
<protein>
    <submittedName>
        <fullName evidence="1">Uncharacterized protein</fullName>
    </submittedName>
</protein>
<name>A0A0F9B9I5_9ZZZZ</name>
<reference evidence="1" key="1">
    <citation type="journal article" date="2015" name="Nature">
        <title>Complex archaea that bridge the gap between prokaryotes and eukaryotes.</title>
        <authorList>
            <person name="Spang A."/>
            <person name="Saw J.H."/>
            <person name="Jorgensen S.L."/>
            <person name="Zaremba-Niedzwiedzka K."/>
            <person name="Martijn J."/>
            <person name="Lind A.E."/>
            <person name="van Eijk R."/>
            <person name="Schleper C."/>
            <person name="Guy L."/>
            <person name="Ettema T.J."/>
        </authorList>
    </citation>
    <scope>NUCLEOTIDE SEQUENCE</scope>
</reference>
<dbReference type="EMBL" id="LAZR01042050">
    <property type="protein sequence ID" value="KKL10467.1"/>
    <property type="molecule type" value="Genomic_DNA"/>
</dbReference>
<proteinExistence type="predicted"/>
<sequence>MELTKKEIKKLEELKDKFISFNNLLKNSEYNIYSDLYEQYIYLNEFKKFQVEFINLTT</sequence>
<gene>
    <name evidence="1" type="ORF">LCGC14_2555550</name>
</gene>
<comment type="caution">
    <text evidence="1">The sequence shown here is derived from an EMBL/GenBank/DDBJ whole genome shotgun (WGS) entry which is preliminary data.</text>
</comment>
<accession>A0A0F9B9I5</accession>
<organism evidence="1">
    <name type="scientific">marine sediment metagenome</name>
    <dbReference type="NCBI Taxonomy" id="412755"/>
    <lineage>
        <taxon>unclassified sequences</taxon>
        <taxon>metagenomes</taxon>
        <taxon>ecological metagenomes</taxon>
    </lineage>
</organism>
<dbReference type="AlphaFoldDB" id="A0A0F9B9I5"/>